<dbReference type="Proteomes" id="UP001189429">
    <property type="component" value="Unassembled WGS sequence"/>
</dbReference>
<protein>
    <submittedName>
        <fullName evidence="1">Uncharacterized protein</fullName>
    </submittedName>
</protein>
<name>A0ABN9TXJ8_9DINO</name>
<sequence>MTALTLESMGALLDQKFESNLAPIKAELKTLTERADKTDNRLDTLEKKMESGQSSSAFSLSNVEIQNLCDICEKRATGPTREEADAIHGKFVELLPVPLQNMVGPVETFGNRFWKVRLHITQPHALEVGLSFKGLVQDSALHHKGRELYATVERDPPQQIMYSTGGRARAFLERKAKATDPGATAACSWRPDWELTVKNTQGVEVKFGNIDDEGKVMWDPAAANPHFGLTPEVLQKELRAFRDSRGGSAGYSGVHGASYSWNTARGGLQPLRRFARLSGGLLGISSGAYWCGAVVGNFIYMSVHELDHTEEDGRADRAFEDTSRHVQRIRHRYVGIHLRPFLELMRTYNFL</sequence>
<comment type="caution">
    <text evidence="1">The sequence shown here is derived from an EMBL/GenBank/DDBJ whole genome shotgun (WGS) entry which is preliminary data.</text>
</comment>
<evidence type="ECO:0000313" key="2">
    <source>
        <dbReference type="Proteomes" id="UP001189429"/>
    </source>
</evidence>
<keyword evidence="2" id="KW-1185">Reference proteome</keyword>
<organism evidence="1 2">
    <name type="scientific">Prorocentrum cordatum</name>
    <dbReference type="NCBI Taxonomy" id="2364126"/>
    <lineage>
        <taxon>Eukaryota</taxon>
        <taxon>Sar</taxon>
        <taxon>Alveolata</taxon>
        <taxon>Dinophyceae</taxon>
        <taxon>Prorocentrales</taxon>
        <taxon>Prorocentraceae</taxon>
        <taxon>Prorocentrum</taxon>
    </lineage>
</organism>
<gene>
    <name evidence="1" type="ORF">PCOR1329_LOCUS43150</name>
</gene>
<evidence type="ECO:0000313" key="1">
    <source>
        <dbReference type="EMBL" id="CAK0850856.1"/>
    </source>
</evidence>
<accession>A0ABN9TXJ8</accession>
<reference evidence="1" key="1">
    <citation type="submission" date="2023-10" db="EMBL/GenBank/DDBJ databases">
        <authorList>
            <person name="Chen Y."/>
            <person name="Shah S."/>
            <person name="Dougan E. K."/>
            <person name="Thang M."/>
            <person name="Chan C."/>
        </authorList>
    </citation>
    <scope>NUCLEOTIDE SEQUENCE [LARGE SCALE GENOMIC DNA]</scope>
</reference>
<dbReference type="EMBL" id="CAUYUJ010015183">
    <property type="protein sequence ID" value="CAK0850856.1"/>
    <property type="molecule type" value="Genomic_DNA"/>
</dbReference>
<proteinExistence type="predicted"/>